<dbReference type="GO" id="GO:0004022">
    <property type="term" value="F:alcohol dehydrogenase (NAD+) activity"/>
    <property type="evidence" value="ECO:0007669"/>
    <property type="project" value="TreeGrafter"/>
</dbReference>
<organism evidence="8 9">
    <name type="scientific">Mycena sanguinolenta</name>
    <dbReference type="NCBI Taxonomy" id="230812"/>
    <lineage>
        <taxon>Eukaryota</taxon>
        <taxon>Fungi</taxon>
        <taxon>Dikarya</taxon>
        <taxon>Basidiomycota</taxon>
        <taxon>Agaricomycotina</taxon>
        <taxon>Agaricomycetes</taxon>
        <taxon>Agaricomycetidae</taxon>
        <taxon>Agaricales</taxon>
        <taxon>Marasmiineae</taxon>
        <taxon>Mycenaceae</taxon>
        <taxon>Mycena</taxon>
    </lineage>
</organism>
<dbReference type="AlphaFoldDB" id="A0A8H7CH54"/>
<comment type="cofactor">
    <cofactor evidence="1">
        <name>Zn(2+)</name>
        <dbReference type="ChEBI" id="CHEBI:29105"/>
    </cofactor>
</comment>
<reference evidence="8" key="1">
    <citation type="submission" date="2020-05" db="EMBL/GenBank/DDBJ databases">
        <title>Mycena genomes resolve the evolution of fungal bioluminescence.</title>
        <authorList>
            <person name="Tsai I.J."/>
        </authorList>
    </citation>
    <scope>NUCLEOTIDE SEQUENCE</scope>
    <source>
        <strain evidence="8">160909Yilan</strain>
    </source>
</reference>
<evidence type="ECO:0000256" key="5">
    <source>
        <dbReference type="ARBA" id="ARBA00023002"/>
    </source>
</evidence>
<keyword evidence="4" id="KW-0862">Zinc</keyword>
<comment type="similarity">
    <text evidence="2">Belongs to the zinc-containing alcohol dehydrogenase family.</text>
</comment>
<evidence type="ECO:0000256" key="6">
    <source>
        <dbReference type="ARBA" id="ARBA00023027"/>
    </source>
</evidence>
<proteinExistence type="inferred from homology"/>
<dbReference type="PROSITE" id="PS00059">
    <property type="entry name" value="ADH_ZINC"/>
    <property type="match status" value="1"/>
</dbReference>
<dbReference type="InterPro" id="IPR013154">
    <property type="entry name" value="ADH-like_N"/>
</dbReference>
<accession>A0A8H7CH54</accession>
<evidence type="ECO:0000256" key="3">
    <source>
        <dbReference type="ARBA" id="ARBA00022723"/>
    </source>
</evidence>
<dbReference type="InterPro" id="IPR002328">
    <property type="entry name" value="ADH_Zn_CS"/>
</dbReference>
<gene>
    <name evidence="8" type="ORF">MSAN_02335300</name>
</gene>
<sequence>MSVVATVFKGSASEGIVENKTHLDTPTGNQVLVNISHSGICGTDEHYKHADMVLGHEGIGTVVQIGESVSQLKVGDVVGWGYFHNVCGQCEQCLLGHEQFCATRQEYGIHNLHQGSFGSHAIWDASFLFKIPDGLSPEHAAPLMCAGATVFDVIDTYNIRSTNRVGVVGIGGLVPTRNAPRLSALVLRNIMRRTASPNFRGVSALDSLFVTTSSLPDWKPFIDIMKPKGIIFPVTVTFSPLSVPFLPSLLKALTFQFVKPPGRSVYKKMLDFAARHHIEPVIERFPMTRDGVENGMAKLREGKMRYRGVLCAS</sequence>
<evidence type="ECO:0000259" key="7">
    <source>
        <dbReference type="SMART" id="SM00829"/>
    </source>
</evidence>
<dbReference type="Gene3D" id="3.40.50.720">
    <property type="entry name" value="NAD(P)-binding Rossmann-like Domain"/>
    <property type="match status" value="2"/>
</dbReference>
<feature type="domain" description="Enoyl reductase (ER)" evidence="7">
    <location>
        <begin position="10"/>
        <end position="310"/>
    </location>
</feature>
<evidence type="ECO:0000256" key="2">
    <source>
        <dbReference type="ARBA" id="ARBA00008072"/>
    </source>
</evidence>
<dbReference type="Pfam" id="PF08240">
    <property type="entry name" value="ADH_N"/>
    <property type="match status" value="1"/>
</dbReference>
<keyword evidence="3" id="KW-0479">Metal-binding</keyword>
<dbReference type="SMART" id="SM00829">
    <property type="entry name" value="PKS_ER"/>
    <property type="match status" value="1"/>
</dbReference>
<dbReference type="EMBL" id="JACAZH010000041">
    <property type="protein sequence ID" value="KAF7335248.1"/>
    <property type="molecule type" value="Genomic_DNA"/>
</dbReference>
<protein>
    <submittedName>
        <fullName evidence="8">NAD(P)-dependent alcohol dehydrogenase protein</fullName>
    </submittedName>
</protein>
<dbReference type="InterPro" id="IPR036291">
    <property type="entry name" value="NAD(P)-bd_dom_sf"/>
</dbReference>
<dbReference type="SUPFAM" id="SSF51735">
    <property type="entry name" value="NAD(P)-binding Rossmann-fold domains"/>
    <property type="match status" value="1"/>
</dbReference>
<dbReference type="InterPro" id="IPR020843">
    <property type="entry name" value="ER"/>
</dbReference>
<evidence type="ECO:0000256" key="4">
    <source>
        <dbReference type="ARBA" id="ARBA00022833"/>
    </source>
</evidence>
<name>A0A8H7CH54_9AGAR</name>
<dbReference type="PANTHER" id="PTHR42940">
    <property type="entry name" value="ALCOHOL DEHYDROGENASE 1-RELATED"/>
    <property type="match status" value="1"/>
</dbReference>
<keyword evidence="9" id="KW-1185">Reference proteome</keyword>
<dbReference type="GO" id="GO:0008270">
    <property type="term" value="F:zinc ion binding"/>
    <property type="evidence" value="ECO:0007669"/>
    <property type="project" value="InterPro"/>
</dbReference>
<keyword evidence="6" id="KW-0520">NAD</keyword>
<evidence type="ECO:0000256" key="1">
    <source>
        <dbReference type="ARBA" id="ARBA00001947"/>
    </source>
</evidence>
<evidence type="ECO:0000313" key="8">
    <source>
        <dbReference type="EMBL" id="KAF7335248.1"/>
    </source>
</evidence>
<dbReference type="PANTHER" id="PTHR42940:SF3">
    <property type="entry name" value="ALCOHOL DEHYDROGENASE 1-RELATED"/>
    <property type="match status" value="1"/>
</dbReference>
<keyword evidence="5" id="KW-0560">Oxidoreductase</keyword>
<dbReference type="SUPFAM" id="SSF50129">
    <property type="entry name" value="GroES-like"/>
    <property type="match status" value="1"/>
</dbReference>
<dbReference type="Proteomes" id="UP000623467">
    <property type="component" value="Unassembled WGS sequence"/>
</dbReference>
<dbReference type="Gene3D" id="3.90.180.10">
    <property type="entry name" value="Medium-chain alcohol dehydrogenases, catalytic domain"/>
    <property type="match status" value="2"/>
</dbReference>
<dbReference type="GO" id="GO:0005737">
    <property type="term" value="C:cytoplasm"/>
    <property type="evidence" value="ECO:0007669"/>
    <property type="project" value="TreeGrafter"/>
</dbReference>
<dbReference type="OrthoDB" id="1879366at2759"/>
<dbReference type="InterPro" id="IPR011032">
    <property type="entry name" value="GroES-like_sf"/>
</dbReference>
<evidence type="ECO:0000313" key="9">
    <source>
        <dbReference type="Proteomes" id="UP000623467"/>
    </source>
</evidence>
<comment type="caution">
    <text evidence="8">The sequence shown here is derived from an EMBL/GenBank/DDBJ whole genome shotgun (WGS) entry which is preliminary data.</text>
</comment>